<keyword evidence="3" id="KW-1185">Reference proteome</keyword>
<evidence type="ECO:0000313" key="3">
    <source>
        <dbReference type="Proteomes" id="UP000008895"/>
    </source>
</evidence>
<keyword evidence="1" id="KW-1133">Transmembrane helix</keyword>
<sequence>MGLLQKFLALFAINRGGYVKFIGLYVVYAFVNQLKTIFVDNDN</sequence>
<dbReference type="EMBL" id="CP002113">
    <property type="protein sequence ID" value="AEK22717.1"/>
    <property type="molecule type" value="Genomic_DNA"/>
</dbReference>
<dbReference type="KEGG" id="ccm:Ccan_05970"/>
<dbReference type="Proteomes" id="UP000008895">
    <property type="component" value="Chromosome"/>
</dbReference>
<organism evidence="2 3">
    <name type="scientific">Capnocytophaga canimorsus (strain 5)</name>
    <dbReference type="NCBI Taxonomy" id="860228"/>
    <lineage>
        <taxon>Bacteria</taxon>
        <taxon>Pseudomonadati</taxon>
        <taxon>Bacteroidota</taxon>
        <taxon>Flavobacteriia</taxon>
        <taxon>Flavobacteriales</taxon>
        <taxon>Flavobacteriaceae</taxon>
        <taxon>Capnocytophaga</taxon>
    </lineage>
</organism>
<name>F9YSP4_CAPCC</name>
<proteinExistence type="predicted"/>
<dbReference type="HOGENOM" id="CLU_3231174_0_0_10"/>
<keyword evidence="1" id="KW-0812">Transmembrane</keyword>
<protein>
    <submittedName>
        <fullName evidence="2">Uncharacterized protein</fullName>
    </submittedName>
</protein>
<evidence type="ECO:0000313" key="2">
    <source>
        <dbReference type="EMBL" id="AEK22717.1"/>
    </source>
</evidence>
<evidence type="ECO:0000256" key="1">
    <source>
        <dbReference type="SAM" id="Phobius"/>
    </source>
</evidence>
<feature type="transmembrane region" description="Helical" evidence="1">
    <location>
        <begin position="7"/>
        <end position="31"/>
    </location>
</feature>
<gene>
    <name evidence="2" type="ordered locus">Ccan_05970</name>
</gene>
<reference evidence="2 3" key="1">
    <citation type="journal article" date="2011" name="J. Bacteriol.">
        <title>Complete genome sequence of the dog commensal and human pathogen Capnocytophaga canimorsus strain 5.</title>
        <authorList>
            <person name="Manfredi P."/>
            <person name="Pagni M."/>
            <person name="Cornelis G.R."/>
        </authorList>
    </citation>
    <scope>NUCLEOTIDE SEQUENCE [LARGE SCALE GENOMIC DNA]</scope>
    <source>
        <strain evidence="3">5</strain>
    </source>
</reference>
<accession>F9YSP4</accession>
<dbReference type="AlphaFoldDB" id="F9YSP4"/>
<keyword evidence="1" id="KW-0472">Membrane</keyword>